<accession>A0A2T7BZH9</accession>
<dbReference type="PANTHER" id="PTHR34480">
    <property type="entry name" value="OS01G0967800 PROTEIN-RELATED"/>
    <property type="match status" value="1"/>
</dbReference>
<dbReference type="Proteomes" id="UP000244336">
    <property type="component" value="Chromosome 9"/>
</dbReference>
<proteinExistence type="predicted"/>
<dbReference type="EMBL" id="CM009757">
    <property type="protein sequence ID" value="PUZ36467.1"/>
    <property type="molecule type" value="Genomic_DNA"/>
</dbReference>
<dbReference type="PANTHER" id="PTHR34480:SF11">
    <property type="entry name" value="OS05G0173500 PROTEIN"/>
    <property type="match status" value="1"/>
</dbReference>
<reference evidence="1 2" key="1">
    <citation type="submission" date="2018-04" db="EMBL/GenBank/DDBJ databases">
        <title>WGS assembly of Panicum hallii var. hallii HAL2.</title>
        <authorList>
            <person name="Lovell J."/>
            <person name="Jenkins J."/>
            <person name="Lowry D."/>
            <person name="Mamidi S."/>
            <person name="Sreedasyam A."/>
            <person name="Weng X."/>
            <person name="Barry K."/>
            <person name="Bonette J."/>
            <person name="Campitelli B."/>
            <person name="Daum C."/>
            <person name="Gordon S."/>
            <person name="Gould B."/>
            <person name="Lipzen A."/>
            <person name="MacQueen A."/>
            <person name="Palacio-Mejia J."/>
            <person name="Plott C."/>
            <person name="Shakirov E."/>
            <person name="Shu S."/>
            <person name="Yoshinaga Y."/>
            <person name="Zane M."/>
            <person name="Rokhsar D."/>
            <person name="Grimwood J."/>
            <person name="Schmutz J."/>
            <person name="Juenger T."/>
        </authorList>
    </citation>
    <scope>NUCLEOTIDE SEQUENCE [LARGE SCALE GENOMIC DNA]</scope>
    <source>
        <strain evidence="2">cv. HAL2</strain>
    </source>
</reference>
<protein>
    <submittedName>
        <fullName evidence="1">Uncharacterized protein</fullName>
    </submittedName>
</protein>
<organism evidence="1 2">
    <name type="scientific">Panicum hallii var. hallii</name>
    <dbReference type="NCBI Taxonomy" id="1504633"/>
    <lineage>
        <taxon>Eukaryota</taxon>
        <taxon>Viridiplantae</taxon>
        <taxon>Streptophyta</taxon>
        <taxon>Embryophyta</taxon>
        <taxon>Tracheophyta</taxon>
        <taxon>Spermatophyta</taxon>
        <taxon>Magnoliopsida</taxon>
        <taxon>Liliopsida</taxon>
        <taxon>Poales</taxon>
        <taxon>Poaceae</taxon>
        <taxon>PACMAD clade</taxon>
        <taxon>Panicoideae</taxon>
        <taxon>Panicodae</taxon>
        <taxon>Paniceae</taxon>
        <taxon>Panicinae</taxon>
        <taxon>Panicum</taxon>
        <taxon>Panicum sect. Panicum</taxon>
    </lineage>
</organism>
<dbReference type="Gramene" id="PUZ36467">
    <property type="protein sequence ID" value="PUZ36467"/>
    <property type="gene ID" value="GQ55_9G040000"/>
</dbReference>
<sequence length="171" mass="20878">MNQRLALCRIRAHEIKEECREIDVANLKAIYPPNVLEDNGYFKSYEHKFEWYFDPQYCNYARFQDYQRLMLRNNEFMWSVQFNNTWYKYFAGFYFGIWKKVAKQKMNFKEALKEVYYEGKYTLFRFEWKSEFENDDPTPGPVEHLVCHPSSKMLKRRCCLSVDHGSCQKIC</sequence>
<keyword evidence="2" id="KW-1185">Reference proteome</keyword>
<gene>
    <name evidence="1" type="ORF">GQ55_9G040000</name>
</gene>
<evidence type="ECO:0000313" key="1">
    <source>
        <dbReference type="EMBL" id="PUZ36467.1"/>
    </source>
</evidence>
<dbReference type="OrthoDB" id="692695at2759"/>
<dbReference type="AlphaFoldDB" id="A0A2T7BZH9"/>
<evidence type="ECO:0000313" key="2">
    <source>
        <dbReference type="Proteomes" id="UP000244336"/>
    </source>
</evidence>
<name>A0A2T7BZH9_9POAL</name>